<name>A0A518DAZ8_9BACT</name>
<proteinExistence type="predicted"/>
<dbReference type="EMBL" id="CP036291">
    <property type="protein sequence ID" value="QDU88655.1"/>
    <property type="molecule type" value="Genomic_DNA"/>
</dbReference>
<evidence type="ECO:0000313" key="1">
    <source>
        <dbReference type="EMBL" id="QDU88655.1"/>
    </source>
</evidence>
<gene>
    <name evidence="1" type="ORF">Pla175_20350</name>
</gene>
<dbReference type="Proteomes" id="UP000317429">
    <property type="component" value="Chromosome"/>
</dbReference>
<accession>A0A518DAZ8</accession>
<sequence length="71" mass="7863">MDKTVKTSITLPQGAAGYNKENVQIGQIREFCGVPHYGRLGLPNYSRSKSFAAAAVDWRLPRSKHPRCSNS</sequence>
<keyword evidence="2" id="KW-1185">Reference proteome</keyword>
<organism evidence="1 2">
    <name type="scientific">Pirellulimonas nuda</name>
    <dbReference type="NCBI Taxonomy" id="2528009"/>
    <lineage>
        <taxon>Bacteria</taxon>
        <taxon>Pseudomonadati</taxon>
        <taxon>Planctomycetota</taxon>
        <taxon>Planctomycetia</taxon>
        <taxon>Pirellulales</taxon>
        <taxon>Lacipirellulaceae</taxon>
        <taxon>Pirellulimonas</taxon>
    </lineage>
</organism>
<dbReference type="AlphaFoldDB" id="A0A518DAZ8"/>
<evidence type="ECO:0000313" key="2">
    <source>
        <dbReference type="Proteomes" id="UP000317429"/>
    </source>
</evidence>
<protein>
    <submittedName>
        <fullName evidence="1">Uncharacterized protein</fullName>
    </submittedName>
</protein>
<dbReference type="KEGG" id="pnd:Pla175_20350"/>
<reference evidence="1 2" key="1">
    <citation type="submission" date="2019-02" db="EMBL/GenBank/DDBJ databases">
        <title>Deep-cultivation of Planctomycetes and their phenomic and genomic characterization uncovers novel biology.</title>
        <authorList>
            <person name="Wiegand S."/>
            <person name="Jogler M."/>
            <person name="Boedeker C."/>
            <person name="Pinto D."/>
            <person name="Vollmers J."/>
            <person name="Rivas-Marin E."/>
            <person name="Kohn T."/>
            <person name="Peeters S.H."/>
            <person name="Heuer A."/>
            <person name="Rast P."/>
            <person name="Oberbeckmann S."/>
            <person name="Bunk B."/>
            <person name="Jeske O."/>
            <person name="Meyerdierks A."/>
            <person name="Storesund J.E."/>
            <person name="Kallscheuer N."/>
            <person name="Luecker S."/>
            <person name="Lage O.M."/>
            <person name="Pohl T."/>
            <person name="Merkel B.J."/>
            <person name="Hornburger P."/>
            <person name="Mueller R.-W."/>
            <person name="Bruemmer F."/>
            <person name="Labrenz M."/>
            <person name="Spormann A.M."/>
            <person name="Op den Camp H."/>
            <person name="Overmann J."/>
            <person name="Amann R."/>
            <person name="Jetten M.S.M."/>
            <person name="Mascher T."/>
            <person name="Medema M.H."/>
            <person name="Devos D.P."/>
            <person name="Kaster A.-K."/>
            <person name="Ovreas L."/>
            <person name="Rohde M."/>
            <person name="Galperin M.Y."/>
            <person name="Jogler C."/>
        </authorList>
    </citation>
    <scope>NUCLEOTIDE SEQUENCE [LARGE SCALE GENOMIC DNA]</scope>
    <source>
        <strain evidence="1 2">Pla175</strain>
    </source>
</reference>